<evidence type="ECO:0000259" key="12">
    <source>
        <dbReference type="PROSITE" id="PS51915"/>
    </source>
</evidence>
<feature type="domain" description="C2H2-type" evidence="11">
    <location>
        <begin position="822"/>
        <end position="849"/>
    </location>
</feature>
<dbReference type="SUPFAM" id="SSF57716">
    <property type="entry name" value="Glucocorticoid receptor-like (DNA-binding domain)"/>
    <property type="match status" value="1"/>
</dbReference>
<feature type="binding site" evidence="10">
    <location>
        <position position="6"/>
    </location>
    <ligand>
        <name>Zn(2+)</name>
        <dbReference type="ChEBI" id="CHEBI:29105"/>
    </ligand>
</feature>
<dbReference type="GO" id="GO:0005634">
    <property type="term" value="C:nucleus"/>
    <property type="evidence" value="ECO:0007669"/>
    <property type="project" value="UniProtKB-SubCell"/>
</dbReference>
<keyword evidence="3" id="KW-0677">Repeat</keyword>
<feature type="domain" description="C2H2-type" evidence="11">
    <location>
        <begin position="628"/>
        <end position="655"/>
    </location>
</feature>
<feature type="domain" description="C2H2-type" evidence="11">
    <location>
        <begin position="179"/>
        <end position="206"/>
    </location>
</feature>
<dbReference type="FunFam" id="3.30.160.60:FF:002343">
    <property type="entry name" value="Zinc finger protein 33A"/>
    <property type="match status" value="1"/>
</dbReference>
<feature type="domain" description="C2H2-type" evidence="11">
    <location>
        <begin position="345"/>
        <end position="372"/>
    </location>
</feature>
<dbReference type="GO" id="GO:0006355">
    <property type="term" value="P:regulation of DNA-templated transcription"/>
    <property type="evidence" value="ECO:0007669"/>
    <property type="project" value="UniProtKB-ARBA"/>
</dbReference>
<dbReference type="PROSITE" id="PS50157">
    <property type="entry name" value="ZINC_FINGER_C2H2_2"/>
    <property type="match status" value="15"/>
</dbReference>
<feature type="domain" description="C2H2-type" evidence="11">
    <location>
        <begin position="710"/>
        <end position="737"/>
    </location>
</feature>
<evidence type="ECO:0008006" key="16">
    <source>
        <dbReference type="Google" id="ProtNLM"/>
    </source>
</evidence>
<comment type="subcellular location">
    <subcellularLocation>
        <location evidence="1">Nucleus</location>
    </subcellularLocation>
</comment>
<dbReference type="EnsemblMetazoa" id="ADAC001077-RA">
    <property type="protein sequence ID" value="ADAC001077-PA"/>
    <property type="gene ID" value="ADAC001077"/>
</dbReference>
<evidence type="ECO:0000256" key="8">
    <source>
        <dbReference type="ARBA" id="ARBA00023242"/>
    </source>
</evidence>
<evidence type="ECO:0000256" key="9">
    <source>
        <dbReference type="PROSITE-ProRule" id="PRU00042"/>
    </source>
</evidence>
<feature type="domain" description="C2H2-type" evidence="11">
    <location>
        <begin position="233"/>
        <end position="260"/>
    </location>
</feature>
<dbReference type="FunFam" id="3.30.160.60:FF:000110">
    <property type="entry name" value="Zinc finger protein-like"/>
    <property type="match status" value="1"/>
</dbReference>
<feature type="binding site" evidence="10">
    <location>
        <position position="9"/>
    </location>
    <ligand>
        <name>Zn(2+)</name>
        <dbReference type="ChEBI" id="CHEBI:29105"/>
    </ligand>
</feature>
<organism evidence="13">
    <name type="scientific">Anopheles darlingi</name>
    <name type="common">Mosquito</name>
    <dbReference type="NCBI Taxonomy" id="43151"/>
    <lineage>
        <taxon>Eukaryota</taxon>
        <taxon>Metazoa</taxon>
        <taxon>Ecdysozoa</taxon>
        <taxon>Arthropoda</taxon>
        <taxon>Hexapoda</taxon>
        <taxon>Insecta</taxon>
        <taxon>Pterygota</taxon>
        <taxon>Neoptera</taxon>
        <taxon>Endopterygota</taxon>
        <taxon>Diptera</taxon>
        <taxon>Nematocera</taxon>
        <taxon>Culicoidea</taxon>
        <taxon>Culicidae</taxon>
        <taxon>Anophelinae</taxon>
        <taxon>Anopheles</taxon>
    </lineage>
</organism>
<dbReference type="STRING" id="43151.W5JVN9"/>
<dbReference type="Gene3D" id="3.30.160.60">
    <property type="entry name" value="Classic Zinc Finger"/>
    <property type="match status" value="13"/>
</dbReference>
<evidence type="ECO:0000259" key="11">
    <source>
        <dbReference type="PROSITE" id="PS50157"/>
    </source>
</evidence>
<dbReference type="InterPro" id="IPR013087">
    <property type="entry name" value="Znf_C2H2_type"/>
</dbReference>
<dbReference type="PROSITE" id="PS00028">
    <property type="entry name" value="ZINC_FINGER_C2H2_1"/>
    <property type="match status" value="14"/>
</dbReference>
<dbReference type="SUPFAM" id="SSF57667">
    <property type="entry name" value="beta-beta-alpha zinc fingers"/>
    <property type="match status" value="9"/>
</dbReference>
<keyword evidence="7" id="KW-0804">Transcription</keyword>
<keyword evidence="6" id="KW-0805">Transcription regulation</keyword>
<feature type="domain" description="C2H2-type" evidence="11">
    <location>
        <begin position="261"/>
        <end position="288"/>
    </location>
</feature>
<feature type="domain" description="C2H2-type" evidence="11">
    <location>
        <begin position="289"/>
        <end position="316"/>
    </location>
</feature>
<evidence type="ECO:0000256" key="10">
    <source>
        <dbReference type="PROSITE-ProRule" id="PRU01263"/>
    </source>
</evidence>
<feature type="domain" description="C2H2-type" evidence="11">
    <location>
        <begin position="600"/>
        <end position="623"/>
    </location>
</feature>
<reference evidence="13 15" key="1">
    <citation type="journal article" date="2010" name="BMC Genomics">
        <title>Combination of measures distinguishes pre-miRNAs from other stem-loops in the genome of the newly sequenced Anopheles darlingi.</title>
        <authorList>
            <person name="Mendes N.D."/>
            <person name="Freitas A.T."/>
            <person name="Vasconcelos A.T."/>
            <person name="Sagot M.F."/>
        </authorList>
    </citation>
    <scope>NUCLEOTIDE SEQUENCE</scope>
</reference>
<dbReference type="OMA" id="CEPCERA"/>
<dbReference type="eggNOG" id="KOG1721">
    <property type="taxonomic scope" value="Eukaryota"/>
</dbReference>
<evidence type="ECO:0000313" key="15">
    <source>
        <dbReference type="Proteomes" id="UP000000673"/>
    </source>
</evidence>
<dbReference type="InterPro" id="IPR012934">
    <property type="entry name" value="Znf_AD"/>
</dbReference>
<dbReference type="EMBL" id="ADMH02000284">
    <property type="protein sequence ID" value="ETN67120.1"/>
    <property type="molecule type" value="Genomic_DNA"/>
</dbReference>
<keyword evidence="8" id="KW-0539">Nucleus</keyword>
<keyword evidence="2 10" id="KW-0479">Metal-binding</keyword>
<dbReference type="SMART" id="SM00868">
    <property type="entry name" value="zf-AD"/>
    <property type="match status" value="2"/>
</dbReference>
<dbReference type="FunFam" id="3.30.160.60:FF:000065">
    <property type="entry name" value="B-cell CLL/lymphoma 6, member B"/>
    <property type="match status" value="1"/>
</dbReference>
<evidence type="ECO:0000313" key="14">
    <source>
        <dbReference type="EnsemblMetazoa" id="ADAC001077-PA"/>
    </source>
</evidence>
<evidence type="ECO:0000313" key="13">
    <source>
        <dbReference type="EMBL" id="ETN67120.1"/>
    </source>
</evidence>
<dbReference type="VEuPathDB" id="VectorBase:ADAC001077"/>
<dbReference type="HOGENOM" id="CLU_324203_0_0_1"/>
<dbReference type="Proteomes" id="UP000000673">
    <property type="component" value="Unassembled WGS sequence"/>
</dbReference>
<feature type="domain" description="C2H2-type" evidence="11">
    <location>
        <begin position="794"/>
        <end position="821"/>
    </location>
</feature>
<dbReference type="Pfam" id="PF00096">
    <property type="entry name" value="zf-C2H2"/>
    <property type="match status" value="6"/>
</dbReference>
<dbReference type="GO" id="GO:0008270">
    <property type="term" value="F:zinc ion binding"/>
    <property type="evidence" value="ECO:0007669"/>
    <property type="project" value="UniProtKB-UniRule"/>
</dbReference>
<feature type="domain" description="C2H2-type" evidence="11">
    <location>
        <begin position="682"/>
        <end position="709"/>
    </location>
</feature>
<dbReference type="Pfam" id="PF07776">
    <property type="entry name" value="zf-AD"/>
    <property type="match status" value="1"/>
</dbReference>
<evidence type="ECO:0000256" key="2">
    <source>
        <dbReference type="ARBA" id="ARBA00022723"/>
    </source>
</evidence>
<evidence type="ECO:0000256" key="3">
    <source>
        <dbReference type="ARBA" id="ARBA00022737"/>
    </source>
</evidence>
<dbReference type="PANTHER" id="PTHR47772:SF13">
    <property type="entry name" value="GASTRULA ZINC FINGER PROTEIN XLCGF49.1-LIKE-RELATED"/>
    <property type="match status" value="1"/>
</dbReference>
<dbReference type="GO" id="GO:1990837">
    <property type="term" value="F:sequence-specific double-stranded DNA binding"/>
    <property type="evidence" value="ECO:0007669"/>
    <property type="project" value="UniProtKB-ARBA"/>
</dbReference>
<dbReference type="InterPro" id="IPR036236">
    <property type="entry name" value="Znf_C2H2_sf"/>
</dbReference>
<feature type="domain" description="C2H2-type" evidence="11">
    <location>
        <begin position="738"/>
        <end position="765"/>
    </location>
</feature>
<protein>
    <recommendedName>
        <fullName evidence="16">Zinc finger protein</fullName>
    </recommendedName>
</protein>
<keyword evidence="4 9" id="KW-0863">Zinc-finger</keyword>
<feature type="domain" description="C2H2-type" evidence="11">
    <location>
        <begin position="373"/>
        <end position="400"/>
    </location>
</feature>
<sequence>MPQELCRICLTDCEVKYSLLEPVEPQGSSLYSVLCMLFPAAFIEDGNGRWPEKVCPECRRKIIDANELYELCAASGERFKRIFLEKQSHISYSDSPPQDTVYAPFVEGSPSPSEIILEEVIETDEMVTSREYAGLDRITETQKESIISTDTCSSAAYSSDPAIGEGNHNEESSQASEGHGCDKCNRVFSNQKKYETHVQCHASGRTNFCTICEKGYRDVRVLKQHMQSHSARFLCSLCGKIFNDKSNLKQHSKRHSGEKKFACSLCPIRFHAKGDLQAHQSTHSGDKQFSCEICGSKFTRKCSLLNHQRIHKGKRAYSCDACSASFFTAHHLKRHIFTHTGEKPYHCRFCTQKFAQSNDLVKHAQIHVGELIYQCDRCDAAYRLMSQLRNHYQEHAGLNGELDFPANKDFRFSSKDILNARYVKNQMVASKGVEDVDTIADCPGISAISLPGSTRKVACSIYEPARGEETFLTLLSRILHPHELPDDGNEEWPTKICEECKRKTLHAYDLYELCLSSGERIREMLSTTRDASMICKRSPSPEVEAVDCKSSVDPELLQFAPDEQQDLQEDLKPMAYKEEPSNASTEDVEETPSHLQSDCYSCTLCMVIFPSQSQLSSHLKDQHGDQCYYCEPCERAFLEREKYVAHKKCHDLGRIHFCTSCEKGFRTVEAHRLHVLSHDAPYLCAECGKKFETKSNLKQHMKRHSNVRAFACKLCPSKFHSKGELKTHQYTHSKLKQFSCDLCGALFTKNSSLAKHQRIHTGIRPFSCEACSRSFYTSDLLKRHMLTHTGERPYKCTYCIRSFSQSNDLVKHMRIHIGTNIYKCDRCDASYRLLSELRDHYKVHYQSDEGKGGASAESTVGEGESRDFRFTTTNILHLHYTKEVSKGAIKK</sequence>
<reference evidence="14" key="4">
    <citation type="submission" date="2015-06" db="UniProtKB">
        <authorList>
            <consortium name="EnsemblMetazoa"/>
        </authorList>
    </citation>
    <scope>IDENTIFICATION</scope>
</reference>
<evidence type="ECO:0000256" key="7">
    <source>
        <dbReference type="ARBA" id="ARBA00023163"/>
    </source>
</evidence>
<gene>
    <name evidence="13" type="ORF">AND_001077</name>
</gene>
<accession>W5JVN9</accession>
<reference evidence="13" key="2">
    <citation type="submission" date="2010-05" db="EMBL/GenBank/DDBJ databases">
        <authorList>
            <person name="Almeida L.G."/>
            <person name="Nicolas M.F."/>
            <person name="Souza R.C."/>
            <person name="Vasconcelos A.T.R."/>
        </authorList>
    </citation>
    <scope>NUCLEOTIDE SEQUENCE</scope>
</reference>
<evidence type="ECO:0000256" key="6">
    <source>
        <dbReference type="ARBA" id="ARBA00023015"/>
    </source>
</evidence>
<dbReference type="FunFam" id="3.30.160.60:FF:000100">
    <property type="entry name" value="Zinc finger 45-like"/>
    <property type="match status" value="1"/>
</dbReference>
<dbReference type="FunFam" id="3.30.160.60:FF:000303">
    <property type="entry name" value="Zinc finger protein 41"/>
    <property type="match status" value="1"/>
</dbReference>
<dbReference type="VEuPathDB" id="VectorBase:ADAR2_005574"/>
<evidence type="ECO:0000256" key="5">
    <source>
        <dbReference type="ARBA" id="ARBA00022833"/>
    </source>
</evidence>
<dbReference type="FunFam" id="3.30.160.60:FF:001840">
    <property type="entry name" value="Paternally-expressed gene 3 protein"/>
    <property type="match status" value="1"/>
</dbReference>
<dbReference type="AlphaFoldDB" id="W5JVN9"/>
<dbReference type="InterPro" id="IPR050636">
    <property type="entry name" value="C2H2-ZF_domain-containing"/>
</dbReference>
<evidence type="ECO:0000256" key="1">
    <source>
        <dbReference type="ARBA" id="ARBA00004123"/>
    </source>
</evidence>
<feature type="binding site" evidence="10">
    <location>
        <position position="55"/>
    </location>
    <ligand>
        <name>Zn(2+)</name>
        <dbReference type="ChEBI" id="CHEBI:29105"/>
    </ligand>
</feature>
<feature type="domain" description="C2H2-type" evidence="11">
    <location>
        <begin position="766"/>
        <end position="793"/>
    </location>
</feature>
<name>W5JVN9_ANODA</name>
<feature type="domain" description="C2H2-type" evidence="11">
    <location>
        <begin position="317"/>
        <end position="344"/>
    </location>
</feature>
<dbReference type="SMART" id="SM00355">
    <property type="entry name" value="ZnF_C2H2"/>
    <property type="match status" value="17"/>
</dbReference>
<feature type="binding site" evidence="10">
    <location>
        <position position="58"/>
    </location>
    <ligand>
        <name>Zn(2+)</name>
        <dbReference type="ChEBI" id="CHEBI:29105"/>
    </ligand>
</feature>
<dbReference type="PROSITE" id="PS51915">
    <property type="entry name" value="ZAD"/>
    <property type="match status" value="1"/>
</dbReference>
<keyword evidence="15" id="KW-1185">Reference proteome</keyword>
<dbReference type="PANTHER" id="PTHR47772">
    <property type="entry name" value="ZINC FINGER PROTEIN 200"/>
    <property type="match status" value="1"/>
</dbReference>
<evidence type="ECO:0000256" key="4">
    <source>
        <dbReference type="ARBA" id="ARBA00022771"/>
    </source>
</evidence>
<dbReference type="FunFam" id="3.30.160.60:FF:000264">
    <property type="entry name" value="Zinc finger protein 236"/>
    <property type="match status" value="1"/>
</dbReference>
<reference evidence="13" key="3">
    <citation type="journal article" date="2013" name="Nucleic Acids Res.">
        <title>The genome of Anopheles darlingi, the main neotropical malaria vector.</title>
        <authorList>
            <person name="Marinotti O."/>
            <person name="Cerqueira G.C."/>
            <person name="de Almeida L.G."/>
            <person name="Ferro M.I."/>
            <person name="Loreto E.L."/>
            <person name="Zaha A."/>
            <person name="Teixeira S.M."/>
            <person name="Wespiser A.R."/>
            <person name="Almeida E Silva A."/>
            <person name="Schlindwein A.D."/>
            <person name="Pacheco A.C."/>
            <person name="Silva A.L."/>
            <person name="Graveley B.R."/>
            <person name="Walenz B.P."/>
            <person name="Lima Bde A."/>
            <person name="Ribeiro C.A."/>
            <person name="Nunes-Silva C.G."/>
            <person name="de Carvalho C.R."/>
            <person name="Soares C.M."/>
            <person name="de Menezes C.B."/>
            <person name="Matiolli C."/>
            <person name="Caffrey D."/>
            <person name="Araujo D.A."/>
            <person name="de Oliveira D.M."/>
            <person name="Golenbock D."/>
            <person name="Grisard E.C."/>
            <person name="Fantinatti-Garboggini F."/>
            <person name="de Carvalho F.M."/>
            <person name="Barcellos F.G."/>
            <person name="Prosdocimi F."/>
            <person name="May G."/>
            <person name="Azevedo Junior G.M."/>
            <person name="Guimaraes G.M."/>
            <person name="Goldman G.H."/>
            <person name="Padilha I.Q."/>
            <person name="Batista Jda S."/>
            <person name="Ferro J.A."/>
            <person name="Ribeiro J.M."/>
            <person name="Fietto J.L."/>
            <person name="Dabbas K.M."/>
            <person name="Cerdeira L."/>
            <person name="Agnez-Lima L.F."/>
            <person name="Brocchi M."/>
            <person name="de Carvalho M.O."/>
            <person name="Teixeira Mde M."/>
            <person name="Diniz Maia Mde M."/>
            <person name="Goldman M.H."/>
            <person name="Cruz Schneider M.P."/>
            <person name="Felipe M.S."/>
            <person name="Hungria M."/>
            <person name="Nicolas M.F."/>
            <person name="Pereira M."/>
            <person name="Montes M.A."/>
            <person name="Cantao M.E."/>
            <person name="Vincentz M."/>
            <person name="Rafael M.S."/>
            <person name="Silverman N."/>
            <person name="Stoco P.H."/>
            <person name="Souza R.C."/>
            <person name="Vicentini R."/>
            <person name="Gazzinelli R.T."/>
            <person name="Neves Rde O."/>
            <person name="Silva R."/>
            <person name="Astolfi-Filho S."/>
            <person name="Maciel T.E."/>
            <person name="Urmenyi T.P."/>
            <person name="Tadei W.P."/>
            <person name="Camargo E.P."/>
            <person name="de Vasconcelos A.T."/>
        </authorList>
    </citation>
    <scope>NUCLEOTIDE SEQUENCE</scope>
</reference>
<proteinExistence type="predicted"/>
<keyword evidence="5 10" id="KW-0862">Zinc</keyword>
<dbReference type="FunFam" id="3.30.160.60:FF:000096">
    <property type="entry name" value="Zinc finger and BTB domain-containing protein 18 isoform 1"/>
    <property type="match status" value="1"/>
</dbReference>
<dbReference type="Gene3D" id="3.40.1800.20">
    <property type="match status" value="1"/>
</dbReference>
<feature type="domain" description="ZAD" evidence="12">
    <location>
        <begin position="4"/>
        <end position="82"/>
    </location>
</feature>